<accession>A0A9D2AAW7</accession>
<dbReference type="EMBL" id="DXFP01000047">
    <property type="protein sequence ID" value="HIX02112.1"/>
    <property type="molecule type" value="Genomic_DNA"/>
</dbReference>
<evidence type="ECO:0000313" key="2">
    <source>
        <dbReference type="EMBL" id="HIX02112.1"/>
    </source>
</evidence>
<comment type="caution">
    <text evidence="2">The sequence shown here is derived from an EMBL/GenBank/DDBJ whole genome shotgun (WGS) entry which is preliminary data.</text>
</comment>
<gene>
    <name evidence="2" type="ORF">H9861_05090</name>
</gene>
<dbReference type="GO" id="GO:0043190">
    <property type="term" value="C:ATP-binding cassette (ABC) transporter complex"/>
    <property type="evidence" value="ECO:0007669"/>
    <property type="project" value="InterPro"/>
</dbReference>
<evidence type="ECO:0000259" key="1">
    <source>
        <dbReference type="Pfam" id="PF04069"/>
    </source>
</evidence>
<dbReference type="Pfam" id="PF04069">
    <property type="entry name" value="OpuAC"/>
    <property type="match status" value="1"/>
</dbReference>
<reference evidence="2" key="2">
    <citation type="submission" date="2021-04" db="EMBL/GenBank/DDBJ databases">
        <authorList>
            <person name="Gilroy R."/>
        </authorList>
    </citation>
    <scope>NUCLEOTIDE SEQUENCE</scope>
    <source>
        <strain evidence="2">6627</strain>
    </source>
</reference>
<dbReference type="SUPFAM" id="SSF53850">
    <property type="entry name" value="Periplasmic binding protein-like II"/>
    <property type="match status" value="1"/>
</dbReference>
<name>A0A9D2AAW7_9LACO</name>
<dbReference type="GO" id="GO:0022857">
    <property type="term" value="F:transmembrane transporter activity"/>
    <property type="evidence" value="ECO:0007669"/>
    <property type="project" value="InterPro"/>
</dbReference>
<proteinExistence type="predicted"/>
<sequence>MKTFFARRHPQVVKSLNKLHHQISTNDMQEMNYQIVVKHQKVTAVAHNYLITVFHNTNTLK</sequence>
<feature type="domain" description="ABC-type glycine betaine transport system substrate-binding" evidence="1">
    <location>
        <begin position="5"/>
        <end position="50"/>
    </location>
</feature>
<dbReference type="Gene3D" id="3.40.190.10">
    <property type="entry name" value="Periplasmic binding protein-like II"/>
    <property type="match status" value="1"/>
</dbReference>
<dbReference type="AlphaFoldDB" id="A0A9D2AAW7"/>
<dbReference type="Proteomes" id="UP000823963">
    <property type="component" value="Unassembled WGS sequence"/>
</dbReference>
<organism evidence="2 3">
    <name type="scientific">Candidatus Ligilactobacillus excrementigallinarum</name>
    <dbReference type="NCBI Taxonomy" id="2838641"/>
    <lineage>
        <taxon>Bacteria</taxon>
        <taxon>Bacillati</taxon>
        <taxon>Bacillota</taxon>
        <taxon>Bacilli</taxon>
        <taxon>Lactobacillales</taxon>
        <taxon>Lactobacillaceae</taxon>
        <taxon>Ligilactobacillus</taxon>
    </lineage>
</organism>
<reference evidence="2" key="1">
    <citation type="journal article" date="2021" name="PeerJ">
        <title>Extensive microbial diversity within the chicken gut microbiome revealed by metagenomics and culture.</title>
        <authorList>
            <person name="Gilroy R."/>
            <person name="Ravi A."/>
            <person name="Getino M."/>
            <person name="Pursley I."/>
            <person name="Horton D.L."/>
            <person name="Alikhan N.F."/>
            <person name="Baker D."/>
            <person name="Gharbi K."/>
            <person name="Hall N."/>
            <person name="Watson M."/>
            <person name="Adriaenssens E.M."/>
            <person name="Foster-Nyarko E."/>
            <person name="Jarju S."/>
            <person name="Secka A."/>
            <person name="Antonio M."/>
            <person name="Oren A."/>
            <person name="Chaudhuri R.R."/>
            <person name="La Ragione R."/>
            <person name="Hildebrand F."/>
            <person name="Pallen M.J."/>
        </authorList>
    </citation>
    <scope>NUCLEOTIDE SEQUENCE</scope>
    <source>
        <strain evidence="2">6627</strain>
    </source>
</reference>
<evidence type="ECO:0000313" key="3">
    <source>
        <dbReference type="Proteomes" id="UP000823963"/>
    </source>
</evidence>
<protein>
    <recommendedName>
        <fullName evidence="1">ABC-type glycine betaine transport system substrate-binding domain-containing protein</fullName>
    </recommendedName>
</protein>
<dbReference type="InterPro" id="IPR007210">
    <property type="entry name" value="ABC_Gly_betaine_transp_sub-bd"/>
</dbReference>